<organism evidence="3">
    <name type="scientific">Caenorhabditis remanei</name>
    <name type="common">Caenorhabditis vulgaris</name>
    <dbReference type="NCBI Taxonomy" id="31234"/>
    <lineage>
        <taxon>Eukaryota</taxon>
        <taxon>Metazoa</taxon>
        <taxon>Ecdysozoa</taxon>
        <taxon>Nematoda</taxon>
        <taxon>Chromadorea</taxon>
        <taxon>Rhabditida</taxon>
        <taxon>Rhabditina</taxon>
        <taxon>Rhabditomorpha</taxon>
        <taxon>Rhabditoidea</taxon>
        <taxon>Rhabditidae</taxon>
        <taxon>Peloderinae</taxon>
        <taxon>Caenorhabditis</taxon>
    </lineage>
</organism>
<evidence type="ECO:0000256" key="1">
    <source>
        <dbReference type="SAM" id="SignalP"/>
    </source>
</evidence>
<evidence type="ECO:0000313" key="3">
    <source>
        <dbReference type="Proteomes" id="UP000008281"/>
    </source>
</evidence>
<evidence type="ECO:0000313" key="2">
    <source>
        <dbReference type="EMBL" id="EFO93475.1"/>
    </source>
</evidence>
<accession>E3ND50</accession>
<dbReference type="HOGENOM" id="CLU_3126379_0_0_1"/>
<name>E3ND50_CAERE</name>
<dbReference type="InParanoid" id="E3ND50"/>
<keyword evidence="1" id="KW-0732">Signal</keyword>
<dbReference type="Proteomes" id="UP000008281">
    <property type="component" value="Unassembled WGS sequence"/>
</dbReference>
<sequence length="50" mass="5392">MLKFLLFLSILLLITTVFSLPPVPPPPPHPIIGGIWNPDQGPFGAVKDSV</sequence>
<reference evidence="2" key="1">
    <citation type="submission" date="2007-07" db="EMBL/GenBank/DDBJ databases">
        <title>PCAP assembly of the Caenorhabditis remanei genome.</title>
        <authorList>
            <consortium name="The Caenorhabditis remanei Sequencing Consortium"/>
            <person name="Wilson R.K."/>
        </authorList>
    </citation>
    <scope>NUCLEOTIDE SEQUENCE [LARGE SCALE GENOMIC DNA]</scope>
    <source>
        <strain evidence="2">PB4641</strain>
    </source>
</reference>
<dbReference type="AlphaFoldDB" id="E3ND50"/>
<keyword evidence="3" id="KW-1185">Reference proteome</keyword>
<feature type="chain" id="PRO_5003178400" evidence="1">
    <location>
        <begin position="20"/>
        <end position="50"/>
    </location>
</feature>
<gene>
    <name evidence="2" type="ORF">CRE_29177</name>
</gene>
<protein>
    <submittedName>
        <fullName evidence="2">Uncharacterized protein</fullName>
    </submittedName>
</protein>
<dbReference type="EMBL" id="DS268606">
    <property type="protein sequence ID" value="EFO93475.1"/>
    <property type="molecule type" value="Genomic_DNA"/>
</dbReference>
<proteinExistence type="predicted"/>
<feature type="signal peptide" evidence="1">
    <location>
        <begin position="1"/>
        <end position="19"/>
    </location>
</feature>